<dbReference type="Proteomes" id="UP000437017">
    <property type="component" value="Unassembled WGS sequence"/>
</dbReference>
<dbReference type="AlphaFoldDB" id="A0A6A1QDF3"/>
<gene>
    <name evidence="2" type="ORF">E2I00_017771</name>
</gene>
<accession>A0A6A1QDF3</accession>
<reference evidence="2 3" key="1">
    <citation type="journal article" date="2019" name="PLoS ONE">
        <title>Genomic analyses reveal an absence of contemporary introgressive admixture between fin whales and blue whales, despite known hybrids.</title>
        <authorList>
            <person name="Westbury M.V."/>
            <person name="Petersen B."/>
            <person name="Lorenzen E.D."/>
        </authorList>
    </citation>
    <scope>NUCLEOTIDE SEQUENCE [LARGE SCALE GENOMIC DNA]</scope>
    <source>
        <strain evidence="2">FinWhale-01</strain>
    </source>
</reference>
<sequence length="72" mass="7258">PRQLRLCEGAAAAHRGHQGLALWIPRVLSQVQLARAASLPRAAAVRFGARTPCASGSAPAGGAASGALQPHV</sequence>
<dbReference type="EMBL" id="SGJD01000228">
    <property type="protein sequence ID" value="KAB0406168.1"/>
    <property type="molecule type" value="Genomic_DNA"/>
</dbReference>
<protein>
    <submittedName>
        <fullName evidence="2">Uncharacterized protein</fullName>
    </submittedName>
</protein>
<organism evidence="2 3">
    <name type="scientific">Balaenoptera physalus</name>
    <name type="common">Fin whale</name>
    <name type="synonym">Balaena physalus</name>
    <dbReference type="NCBI Taxonomy" id="9770"/>
    <lineage>
        <taxon>Eukaryota</taxon>
        <taxon>Metazoa</taxon>
        <taxon>Chordata</taxon>
        <taxon>Craniata</taxon>
        <taxon>Vertebrata</taxon>
        <taxon>Euteleostomi</taxon>
        <taxon>Mammalia</taxon>
        <taxon>Eutheria</taxon>
        <taxon>Laurasiatheria</taxon>
        <taxon>Artiodactyla</taxon>
        <taxon>Whippomorpha</taxon>
        <taxon>Cetacea</taxon>
        <taxon>Mysticeti</taxon>
        <taxon>Balaenopteridae</taxon>
        <taxon>Balaenoptera</taxon>
    </lineage>
</organism>
<name>A0A6A1QDF3_BALPH</name>
<keyword evidence="3" id="KW-1185">Reference proteome</keyword>
<feature type="compositionally biased region" description="Low complexity" evidence="1">
    <location>
        <begin position="54"/>
        <end position="72"/>
    </location>
</feature>
<evidence type="ECO:0000256" key="1">
    <source>
        <dbReference type="SAM" id="MobiDB-lite"/>
    </source>
</evidence>
<proteinExistence type="predicted"/>
<evidence type="ECO:0000313" key="2">
    <source>
        <dbReference type="EMBL" id="KAB0406168.1"/>
    </source>
</evidence>
<feature type="non-terminal residue" evidence="2">
    <location>
        <position position="72"/>
    </location>
</feature>
<comment type="caution">
    <text evidence="2">The sequence shown here is derived from an EMBL/GenBank/DDBJ whole genome shotgun (WGS) entry which is preliminary data.</text>
</comment>
<feature type="non-terminal residue" evidence="2">
    <location>
        <position position="1"/>
    </location>
</feature>
<feature type="region of interest" description="Disordered" evidence="1">
    <location>
        <begin position="52"/>
        <end position="72"/>
    </location>
</feature>
<evidence type="ECO:0000313" key="3">
    <source>
        <dbReference type="Proteomes" id="UP000437017"/>
    </source>
</evidence>